<comment type="caution">
    <text evidence="1">The sequence shown here is derived from an EMBL/GenBank/DDBJ whole genome shotgun (WGS) entry which is preliminary data.</text>
</comment>
<dbReference type="EMBL" id="ABVR01000046">
    <property type="protein sequence ID" value="EEG87862.1"/>
    <property type="molecule type" value="Genomic_DNA"/>
</dbReference>
<name>C0BF17_9FIRM</name>
<reference evidence="1 2" key="2">
    <citation type="submission" date="2009-03" db="EMBL/GenBank/DDBJ databases">
        <title>Draft genome sequence of Coprococcus comes (ATCC 27758).</title>
        <authorList>
            <person name="Sudarsanam P."/>
            <person name="Ley R."/>
            <person name="Guruge J."/>
            <person name="Turnbaugh P.J."/>
            <person name="Mahowald M."/>
            <person name="Liep D."/>
            <person name="Gordon J."/>
        </authorList>
    </citation>
    <scope>NUCLEOTIDE SEQUENCE [LARGE SCALE GENOMIC DNA]</scope>
    <source>
        <strain evidence="1 2">ATCC 27758</strain>
    </source>
</reference>
<dbReference type="RefSeq" id="WP_008371067.1">
    <property type="nucleotide sequence ID" value="NZ_CP102277.1"/>
</dbReference>
<proteinExistence type="predicted"/>
<reference evidence="1 2" key="1">
    <citation type="submission" date="2009-02" db="EMBL/GenBank/DDBJ databases">
        <authorList>
            <person name="Fulton L."/>
            <person name="Clifton S."/>
            <person name="Fulton B."/>
            <person name="Xu J."/>
            <person name="Minx P."/>
            <person name="Pepin K.H."/>
            <person name="Johnson M."/>
            <person name="Bhonagiri V."/>
            <person name="Nash W.E."/>
            <person name="Mardis E.R."/>
            <person name="Wilson R.K."/>
        </authorList>
    </citation>
    <scope>NUCLEOTIDE SEQUENCE [LARGE SCALE GENOMIC DNA]</scope>
    <source>
        <strain evidence="1 2">ATCC 27758</strain>
    </source>
</reference>
<protein>
    <submittedName>
        <fullName evidence="1">Uncharacterized protein</fullName>
    </submittedName>
</protein>
<evidence type="ECO:0000313" key="2">
    <source>
        <dbReference type="Proteomes" id="UP000003793"/>
    </source>
</evidence>
<dbReference type="GeneID" id="92826316"/>
<evidence type="ECO:0000313" key="1">
    <source>
        <dbReference type="EMBL" id="EEG87862.1"/>
    </source>
</evidence>
<dbReference type="AlphaFoldDB" id="C0BF17"/>
<dbReference type="Proteomes" id="UP000003793">
    <property type="component" value="Unassembled WGS sequence"/>
</dbReference>
<accession>C0BF17</accession>
<sequence length="41" mass="5117">MKKEQEQEEIEWYKDRIKWLADNCDALRLLKIVHRFAENLI</sequence>
<organism evidence="1 2">
    <name type="scientific">Coprococcus comes ATCC 27758</name>
    <dbReference type="NCBI Taxonomy" id="470146"/>
    <lineage>
        <taxon>Bacteria</taxon>
        <taxon>Bacillati</taxon>
        <taxon>Bacillota</taxon>
        <taxon>Clostridia</taxon>
        <taxon>Lachnospirales</taxon>
        <taxon>Lachnospiraceae</taxon>
        <taxon>Coprococcus</taxon>
    </lineage>
</organism>
<gene>
    <name evidence="1" type="ORF">COPCOM_03779</name>
</gene>
<dbReference type="HOGENOM" id="CLU_3268610_0_0_9"/>